<feature type="transmembrane region" description="Helical" evidence="7">
    <location>
        <begin position="127"/>
        <end position="154"/>
    </location>
</feature>
<sequence length="306" mass="31741">MAADLLNRVAMLLVVLFGVTAAMALLPGNGVRAVLGRDATEAEVHARTQELGLDRAVPFRFWEWLSGLAQGDFGTTLRGEPVGALLAAKLPNSLILMGVSMLVTVVGASALAVWWSSGGPPGVQRVLSVATIVVIALPEFVVATLAILVFALVLDVLPAVTVQDSFGAPRNASMYVLPVVALALPQIAWNARVFVAAIDEARATPHVHAAEVDGVGETALFLRYIVPRALPTMIASLATTVGMIVGGSVVVESLFNFPGVGAVLAGSVGTRDVNVVAAVVAGTGVVILVLLFVADVVRDWSRARIS</sequence>
<dbReference type="PANTHER" id="PTHR43163:SF3">
    <property type="entry name" value="PEPTIDE ABC TRANSPORTER PERMEASE PROTEIN"/>
    <property type="match status" value="1"/>
</dbReference>
<dbReference type="EMBL" id="AP027452">
    <property type="protein sequence ID" value="BDY31678.1"/>
    <property type="molecule type" value="Genomic_DNA"/>
</dbReference>
<evidence type="ECO:0000256" key="7">
    <source>
        <dbReference type="RuleBase" id="RU363032"/>
    </source>
</evidence>
<evidence type="ECO:0000256" key="2">
    <source>
        <dbReference type="ARBA" id="ARBA00022448"/>
    </source>
</evidence>
<proteinExistence type="inferred from homology"/>
<dbReference type="CDD" id="cd06261">
    <property type="entry name" value="TM_PBP2"/>
    <property type="match status" value="1"/>
</dbReference>
<name>A0AAI8XR80_MYCME</name>
<feature type="transmembrane region" description="Helical" evidence="7">
    <location>
        <begin position="174"/>
        <end position="195"/>
    </location>
</feature>
<evidence type="ECO:0000259" key="8">
    <source>
        <dbReference type="PROSITE" id="PS50928"/>
    </source>
</evidence>
<dbReference type="InterPro" id="IPR000515">
    <property type="entry name" value="MetI-like"/>
</dbReference>
<keyword evidence="5 7" id="KW-1133">Transmembrane helix</keyword>
<evidence type="ECO:0000313" key="10">
    <source>
        <dbReference type="Proteomes" id="UP001241092"/>
    </source>
</evidence>
<reference evidence="9" key="1">
    <citation type="submission" date="2023-03" db="EMBL/GenBank/DDBJ databases">
        <title>Draft genome sequence of a Mycolicibacterium mageritense strain H4_3_1 isolated from a hybrid biological-inorganic system reactor.</title>
        <authorList>
            <person name="Feng X."/>
            <person name="Kazama D."/>
            <person name="Sato K."/>
            <person name="Kobayashi H."/>
        </authorList>
    </citation>
    <scope>NUCLEOTIDE SEQUENCE</scope>
    <source>
        <strain evidence="9">H4_3_1</strain>
    </source>
</reference>
<feature type="domain" description="ABC transmembrane type-1" evidence="8">
    <location>
        <begin position="90"/>
        <end position="298"/>
    </location>
</feature>
<keyword evidence="6 7" id="KW-0472">Membrane</keyword>
<feature type="transmembrane region" description="Helical" evidence="7">
    <location>
        <begin position="94"/>
        <end position="115"/>
    </location>
</feature>
<dbReference type="GO" id="GO:0055085">
    <property type="term" value="P:transmembrane transport"/>
    <property type="evidence" value="ECO:0007669"/>
    <property type="project" value="InterPro"/>
</dbReference>
<feature type="transmembrane region" description="Helical" evidence="7">
    <location>
        <begin position="275"/>
        <end position="297"/>
    </location>
</feature>
<accession>A0AAI8XR80</accession>
<dbReference type="Pfam" id="PF00528">
    <property type="entry name" value="BPD_transp_1"/>
    <property type="match status" value="1"/>
</dbReference>
<protein>
    <submittedName>
        <fullName evidence="9">Glutathione transport system permease protein GsiC</fullName>
    </submittedName>
</protein>
<evidence type="ECO:0000256" key="5">
    <source>
        <dbReference type="ARBA" id="ARBA00022989"/>
    </source>
</evidence>
<evidence type="ECO:0000313" key="9">
    <source>
        <dbReference type="EMBL" id="BDY31678.1"/>
    </source>
</evidence>
<evidence type="ECO:0000256" key="6">
    <source>
        <dbReference type="ARBA" id="ARBA00023136"/>
    </source>
</evidence>
<evidence type="ECO:0000256" key="3">
    <source>
        <dbReference type="ARBA" id="ARBA00022475"/>
    </source>
</evidence>
<dbReference type="PANTHER" id="PTHR43163">
    <property type="entry name" value="DIPEPTIDE TRANSPORT SYSTEM PERMEASE PROTEIN DPPB-RELATED"/>
    <property type="match status" value="1"/>
</dbReference>
<dbReference type="AlphaFoldDB" id="A0AAI8XR80"/>
<dbReference type="Gene3D" id="1.10.3720.10">
    <property type="entry name" value="MetI-like"/>
    <property type="match status" value="1"/>
</dbReference>
<gene>
    <name evidence="9" type="primary">gsiC_6</name>
    <name evidence="9" type="ORF">hbim_05634</name>
</gene>
<dbReference type="SUPFAM" id="SSF161098">
    <property type="entry name" value="MetI-like"/>
    <property type="match status" value="1"/>
</dbReference>
<dbReference type="PROSITE" id="PS50928">
    <property type="entry name" value="ABC_TM1"/>
    <property type="match status" value="1"/>
</dbReference>
<comment type="similarity">
    <text evidence="7">Belongs to the binding-protein-dependent transport system permease family.</text>
</comment>
<keyword evidence="2 7" id="KW-0813">Transport</keyword>
<dbReference type="InterPro" id="IPR035906">
    <property type="entry name" value="MetI-like_sf"/>
</dbReference>
<feature type="transmembrane region" description="Helical" evidence="7">
    <location>
        <begin position="233"/>
        <end position="255"/>
    </location>
</feature>
<comment type="subcellular location">
    <subcellularLocation>
        <location evidence="1 7">Cell membrane</location>
        <topology evidence="1 7">Multi-pass membrane protein</topology>
    </subcellularLocation>
</comment>
<evidence type="ECO:0000256" key="1">
    <source>
        <dbReference type="ARBA" id="ARBA00004651"/>
    </source>
</evidence>
<organism evidence="9 10">
    <name type="scientific">Mycolicibacterium mageritense</name>
    <name type="common">Mycobacterium mageritense</name>
    <dbReference type="NCBI Taxonomy" id="53462"/>
    <lineage>
        <taxon>Bacteria</taxon>
        <taxon>Bacillati</taxon>
        <taxon>Actinomycetota</taxon>
        <taxon>Actinomycetes</taxon>
        <taxon>Mycobacteriales</taxon>
        <taxon>Mycobacteriaceae</taxon>
        <taxon>Mycolicibacterium</taxon>
    </lineage>
</organism>
<dbReference type="GO" id="GO:0005886">
    <property type="term" value="C:plasma membrane"/>
    <property type="evidence" value="ECO:0007669"/>
    <property type="project" value="UniProtKB-SubCell"/>
</dbReference>
<evidence type="ECO:0000256" key="4">
    <source>
        <dbReference type="ARBA" id="ARBA00022692"/>
    </source>
</evidence>
<keyword evidence="4 7" id="KW-0812">Transmembrane</keyword>
<dbReference type="Proteomes" id="UP001241092">
    <property type="component" value="Chromosome"/>
</dbReference>
<keyword evidence="3" id="KW-1003">Cell membrane</keyword>